<evidence type="ECO:0000256" key="2">
    <source>
        <dbReference type="ARBA" id="ARBA00022737"/>
    </source>
</evidence>
<gene>
    <name evidence="3" type="ORF">B0T21DRAFT_369335</name>
</gene>
<dbReference type="InterPro" id="IPR052254">
    <property type="entry name" value="CUL4-DDB1_E3_ligase_receptor"/>
</dbReference>
<dbReference type="Gene3D" id="2.130.10.10">
    <property type="entry name" value="YVTN repeat-like/Quinoprotein amine dehydrogenase"/>
    <property type="match status" value="1"/>
</dbReference>
<proteinExistence type="predicted"/>
<evidence type="ECO:0000313" key="4">
    <source>
        <dbReference type="Proteomes" id="UP001172159"/>
    </source>
</evidence>
<reference evidence="3" key="1">
    <citation type="submission" date="2023-06" db="EMBL/GenBank/DDBJ databases">
        <title>Genome-scale phylogeny and comparative genomics of the fungal order Sordariales.</title>
        <authorList>
            <consortium name="Lawrence Berkeley National Laboratory"/>
            <person name="Hensen N."/>
            <person name="Bonometti L."/>
            <person name="Westerberg I."/>
            <person name="Brannstrom I.O."/>
            <person name="Guillou S."/>
            <person name="Cros-Aarteil S."/>
            <person name="Calhoun S."/>
            <person name="Haridas S."/>
            <person name="Kuo A."/>
            <person name="Mondo S."/>
            <person name="Pangilinan J."/>
            <person name="Riley R."/>
            <person name="Labutti K."/>
            <person name="Andreopoulos B."/>
            <person name="Lipzen A."/>
            <person name="Chen C."/>
            <person name="Yanf M."/>
            <person name="Daum C."/>
            <person name="Ng V."/>
            <person name="Clum A."/>
            <person name="Steindorff A."/>
            <person name="Ohm R."/>
            <person name="Martin F."/>
            <person name="Silar P."/>
            <person name="Natvig D."/>
            <person name="Lalanne C."/>
            <person name="Gautier V."/>
            <person name="Ament-Velasquez S.L."/>
            <person name="Kruys A."/>
            <person name="Hutchinson M.I."/>
            <person name="Powell A.J."/>
            <person name="Barry K."/>
            <person name="Miller A.N."/>
            <person name="Grigoriev I.V."/>
            <person name="Debuchy R."/>
            <person name="Gladieux P."/>
            <person name="Thoren M.H."/>
            <person name="Johannesson H."/>
        </authorList>
    </citation>
    <scope>NUCLEOTIDE SEQUENCE</scope>
    <source>
        <strain evidence="3">CBS 540.89</strain>
    </source>
</reference>
<dbReference type="InterPro" id="IPR036322">
    <property type="entry name" value="WD40_repeat_dom_sf"/>
</dbReference>
<dbReference type="AlphaFoldDB" id="A0AA40BE75"/>
<dbReference type="EMBL" id="JAUKTV010000008">
    <property type="protein sequence ID" value="KAK0732628.1"/>
    <property type="molecule type" value="Genomic_DNA"/>
</dbReference>
<evidence type="ECO:0000313" key="3">
    <source>
        <dbReference type="EMBL" id="KAK0732628.1"/>
    </source>
</evidence>
<keyword evidence="2" id="KW-0677">Repeat</keyword>
<dbReference type="InterPro" id="IPR015943">
    <property type="entry name" value="WD40/YVTN_repeat-like_dom_sf"/>
</dbReference>
<accession>A0AA40BE75</accession>
<sequence>MGTRYGIYQRMPTENVSTEMDTRPRPNDRRIVQSPFRGDVLAVDFMQGFPQVVLAGTRSSHICQLDTRTPPETWDSMVFRHKSSVAHLKPIGDYGILAAGPRNAMCIYDIRFCKKREHHAHFSSPPWEQWSATPAVEFPGYRNEAHIKIGLDVFNEPGYGHGVLAAAHDDCTVALYSVRDGSRIPSADVDKIKAPGVVKALMFQTLAFDQHPSLFVGVGPAIQKFSF</sequence>
<keyword evidence="4" id="KW-1185">Reference proteome</keyword>
<evidence type="ECO:0000256" key="1">
    <source>
        <dbReference type="ARBA" id="ARBA00022574"/>
    </source>
</evidence>
<dbReference type="PANTHER" id="PTHR44472:SF1">
    <property type="entry name" value="DDB1 AND CUL4 ASSOCIATED FACTOR 4"/>
    <property type="match status" value="1"/>
</dbReference>
<dbReference type="PANTHER" id="PTHR44472">
    <property type="entry name" value="DDB1- AND CUL4-ASSOCIATED FACTOR 4-RELATED"/>
    <property type="match status" value="1"/>
</dbReference>
<dbReference type="Proteomes" id="UP001172159">
    <property type="component" value="Unassembled WGS sequence"/>
</dbReference>
<comment type="caution">
    <text evidence="3">The sequence shown here is derived from an EMBL/GenBank/DDBJ whole genome shotgun (WGS) entry which is preliminary data.</text>
</comment>
<name>A0AA40BE75_9PEZI</name>
<dbReference type="GO" id="GO:0080008">
    <property type="term" value="C:Cul4-RING E3 ubiquitin ligase complex"/>
    <property type="evidence" value="ECO:0007669"/>
    <property type="project" value="TreeGrafter"/>
</dbReference>
<organism evidence="3 4">
    <name type="scientific">Apiosordaria backusii</name>
    <dbReference type="NCBI Taxonomy" id="314023"/>
    <lineage>
        <taxon>Eukaryota</taxon>
        <taxon>Fungi</taxon>
        <taxon>Dikarya</taxon>
        <taxon>Ascomycota</taxon>
        <taxon>Pezizomycotina</taxon>
        <taxon>Sordariomycetes</taxon>
        <taxon>Sordariomycetidae</taxon>
        <taxon>Sordariales</taxon>
        <taxon>Lasiosphaeriaceae</taxon>
        <taxon>Apiosordaria</taxon>
    </lineage>
</organism>
<keyword evidence="1" id="KW-0853">WD repeat</keyword>
<protein>
    <submittedName>
        <fullName evidence="3">Uncharacterized protein</fullName>
    </submittedName>
</protein>
<dbReference type="SUPFAM" id="SSF50978">
    <property type="entry name" value="WD40 repeat-like"/>
    <property type="match status" value="1"/>
</dbReference>